<sequence>MSITVESAKEHAKDPAVLCCRAEANIIIEPSNLEDPAIFADLEDSGLLEIPENCLTIAEVLGAKLLETTDALHAITPNLVEGANVVEDDVTVDGVEAEVLTDDTIETAPLATTAPMSASSGQTIKIHISEGKGIDLELPIMVAAGQAAPATEKVTTISETADTSDNTAAPTQEAEAIMMRKVERDHFTIKEVVFGEETKIDGTTLIIRTPEDLCAEATAIEDLVEDMKIEIITPDRYHEYSETIMDVQPIATKVEGDLGHGITRIIDGVIMVVTGTDANGVQIGEFGSSEGELDRNIMWGRPGAPDKGEIFIKTQVTIKAGANMERPGPLAAHKASDYITQEIREALKVADASLVSSESEIVQYRRPGKKKVLIIKEIMGQGAMHDNLIMPVEPVGTLGAKPNVDLGNLPIMLAPTEVLDGGIHALTCIGPASKETSRHYWREPLVQEAMNDEEIDLVGVLFVGSPQANSEKYYVSKRLGMTVEAMGIDGAIVTTEGFGNNHIDFASHIEEVGKRGIHVVGDSYCAVQGALVVGNKEMVAMVDNNKSKQGIENEILSNNTLCKEDAIRDLAMLKTLMGGGTIKKAERKWNPNVKQNNIEIIEKTTGQKIDLVENEQVLPKSKKREEIYEKEN</sequence>
<keyword evidence="2" id="KW-1185">Reference proteome</keyword>
<accession>A0A429ZXK2</accession>
<dbReference type="NCBIfam" id="TIGR04480">
    <property type="entry name" value="D_pro_red_PrdA"/>
    <property type="match status" value="1"/>
</dbReference>
<name>A0A429ZXK2_9ENTE</name>
<evidence type="ECO:0000313" key="2">
    <source>
        <dbReference type="Proteomes" id="UP000287857"/>
    </source>
</evidence>
<reference evidence="1 2" key="1">
    <citation type="submission" date="2017-05" db="EMBL/GenBank/DDBJ databases">
        <title>Vagococcus spp. assemblies.</title>
        <authorList>
            <person name="Gulvik C.A."/>
        </authorList>
    </citation>
    <scope>NUCLEOTIDE SEQUENCE [LARGE SCALE GENOMIC DNA]</scope>
    <source>
        <strain evidence="1 2">SS1995</strain>
    </source>
</reference>
<proteinExistence type="predicted"/>
<dbReference type="EMBL" id="NGJS01000009">
    <property type="protein sequence ID" value="RST98603.1"/>
    <property type="molecule type" value="Genomic_DNA"/>
</dbReference>
<evidence type="ECO:0000313" key="1">
    <source>
        <dbReference type="EMBL" id="RST98603.1"/>
    </source>
</evidence>
<dbReference type="InterPro" id="IPR015417">
    <property type="entry name" value="Gly_reductase_pB_sua/b"/>
</dbReference>
<protein>
    <submittedName>
        <fullName evidence="1">D-proline reductase (Dithiol) proprotein PrdA</fullName>
    </submittedName>
</protein>
<gene>
    <name evidence="1" type="ORF">CBF37_07450</name>
</gene>
<dbReference type="Pfam" id="PF09338">
    <property type="entry name" value="Gly_reductase"/>
    <property type="match status" value="1"/>
</dbReference>
<organism evidence="1 2">
    <name type="scientific">Vagococcus vulneris</name>
    <dbReference type="NCBI Taxonomy" id="1977869"/>
    <lineage>
        <taxon>Bacteria</taxon>
        <taxon>Bacillati</taxon>
        <taxon>Bacillota</taxon>
        <taxon>Bacilli</taxon>
        <taxon>Lactobacillales</taxon>
        <taxon>Enterococcaceae</taxon>
        <taxon>Vagococcus</taxon>
    </lineage>
</organism>
<comment type="caution">
    <text evidence="1">The sequence shown here is derived from an EMBL/GenBank/DDBJ whole genome shotgun (WGS) entry which is preliminary data.</text>
</comment>
<dbReference type="AlphaFoldDB" id="A0A429ZXK2"/>
<dbReference type="GO" id="GO:0050002">
    <property type="term" value="F:D-proline reductase activity"/>
    <property type="evidence" value="ECO:0007669"/>
    <property type="project" value="InterPro"/>
</dbReference>
<dbReference type="InterPro" id="IPR031002">
    <property type="entry name" value="D_pro_red_PrdA"/>
</dbReference>
<dbReference type="RefSeq" id="WP_125984136.1">
    <property type="nucleotide sequence ID" value="NZ_NGJS01000009.1"/>
</dbReference>
<dbReference type="OrthoDB" id="3651437at2"/>
<dbReference type="Proteomes" id="UP000287857">
    <property type="component" value="Unassembled WGS sequence"/>
</dbReference>